<protein>
    <submittedName>
        <fullName evidence="3">AAA family ATPase</fullName>
    </submittedName>
</protein>
<evidence type="ECO:0000313" key="4">
    <source>
        <dbReference type="Proteomes" id="UP000235584"/>
    </source>
</evidence>
<dbReference type="KEGG" id="bsto:C0V70_01550"/>
<keyword evidence="4" id="KW-1185">Reference proteome</keyword>
<dbReference type="PANTHER" id="PTHR33295">
    <property type="entry name" value="ATPASE"/>
    <property type="match status" value="1"/>
</dbReference>
<dbReference type="Pfam" id="PF13173">
    <property type="entry name" value="AAA_14"/>
    <property type="match status" value="1"/>
</dbReference>
<dbReference type="AlphaFoldDB" id="A0A2K9NMT3"/>
<dbReference type="InterPro" id="IPR025420">
    <property type="entry name" value="DUF4143"/>
</dbReference>
<dbReference type="RefSeq" id="WP_102242103.1">
    <property type="nucleotide sequence ID" value="NZ_CP025704.1"/>
</dbReference>
<dbReference type="EMBL" id="CP025704">
    <property type="protein sequence ID" value="AUN96808.1"/>
    <property type="molecule type" value="Genomic_DNA"/>
</dbReference>
<feature type="domain" description="DUF4143" evidence="2">
    <location>
        <begin position="232"/>
        <end position="395"/>
    </location>
</feature>
<dbReference type="PANTHER" id="PTHR33295:SF7">
    <property type="entry name" value="ATPASE"/>
    <property type="match status" value="1"/>
</dbReference>
<feature type="domain" description="AAA" evidence="1">
    <location>
        <begin position="18"/>
        <end position="153"/>
    </location>
</feature>
<dbReference type="InterPro" id="IPR041682">
    <property type="entry name" value="AAA_14"/>
</dbReference>
<dbReference type="SUPFAM" id="SSF52540">
    <property type="entry name" value="P-loop containing nucleoside triphosphate hydrolases"/>
    <property type="match status" value="1"/>
</dbReference>
<accession>A0A2K9NMT3</accession>
<evidence type="ECO:0000313" key="3">
    <source>
        <dbReference type="EMBL" id="AUN96808.1"/>
    </source>
</evidence>
<dbReference type="Proteomes" id="UP000235584">
    <property type="component" value="Chromosome"/>
</dbReference>
<organism evidence="3 4">
    <name type="scientific">Bacteriovorax stolpii</name>
    <name type="common">Bdellovibrio stolpii</name>
    <dbReference type="NCBI Taxonomy" id="960"/>
    <lineage>
        <taxon>Bacteria</taxon>
        <taxon>Pseudomonadati</taxon>
        <taxon>Bdellovibrionota</taxon>
        <taxon>Bacteriovoracia</taxon>
        <taxon>Bacteriovoracales</taxon>
        <taxon>Bacteriovoracaceae</taxon>
        <taxon>Bacteriovorax</taxon>
    </lineage>
</organism>
<evidence type="ECO:0000259" key="1">
    <source>
        <dbReference type="Pfam" id="PF13173"/>
    </source>
</evidence>
<name>A0A2K9NMT3_BACTC</name>
<gene>
    <name evidence="3" type="ORF">C0V70_01550</name>
</gene>
<dbReference type="InterPro" id="IPR027417">
    <property type="entry name" value="P-loop_NTPase"/>
</dbReference>
<proteinExistence type="predicted"/>
<evidence type="ECO:0000259" key="2">
    <source>
        <dbReference type="Pfam" id="PF13635"/>
    </source>
</evidence>
<reference evidence="3 4" key="1">
    <citation type="submission" date="2018-01" db="EMBL/GenBank/DDBJ databases">
        <title>Complete genome sequence of Bacteriovorax stolpii DSM12778.</title>
        <authorList>
            <person name="Tang B."/>
            <person name="Chang J."/>
        </authorList>
    </citation>
    <scope>NUCLEOTIDE SEQUENCE [LARGE SCALE GENOMIC DNA]</scope>
    <source>
        <strain evidence="3 4">DSM 12778</strain>
    </source>
</reference>
<sequence>MKRHISLDLLKWKNSPSRKPLILQGARQVGKSYIVRDFGLTNFQQFIRIDFLSQKEAHLIFADKSSLVPKRILRDISFLSKTELDPKNTLLFFDEIQECAGALTSLKFFQEEMPELAIIAAGSYLGIMSNEDSFPVGKVDFQNMNPMTYQEFLEASDPKLFEEYENIQIADHSTISALIHKELLESWKRYQTIGGMPEVIKNYIEYKKSHSELKAILRAREIQNQLLTGYKADFSKHSGTVNSAHILSVFEAVSSQLAKAHDESTQKFKFTGVIPNQKGFERVRGPLTWLEKARLVIKVMINNKAEHPLKGQIEDNRFKLYFMDVGLLNAALEIPIEATLADELGSYKGYMAENFVAQELFAKNKGTLYSWMESRAELEFLWIQGKDIIPIEVKSAERSTRAKSLDSYIDRYRPNLALKLTGGNRGYDPNRKMLTMPIYLVGKI</sequence>
<dbReference type="Pfam" id="PF13635">
    <property type="entry name" value="DUF4143"/>
    <property type="match status" value="1"/>
</dbReference>